<feature type="domain" description="SIS" evidence="1">
    <location>
        <begin position="35"/>
        <end position="201"/>
    </location>
</feature>
<dbReference type="CDD" id="cd05006">
    <property type="entry name" value="SIS_GmhA"/>
    <property type="match status" value="1"/>
</dbReference>
<dbReference type="SUPFAM" id="SSF53697">
    <property type="entry name" value="SIS domain"/>
    <property type="match status" value="1"/>
</dbReference>
<reference evidence="2 3" key="1">
    <citation type="submission" date="2024-04" db="EMBL/GenBank/DDBJ databases">
        <title>Novel species of the genus Ideonella isolated from streams.</title>
        <authorList>
            <person name="Lu H."/>
        </authorList>
    </citation>
    <scope>NUCLEOTIDE SEQUENCE [LARGE SCALE GENOMIC DNA]</scope>
    <source>
        <strain evidence="2 3">DXS29W</strain>
    </source>
</reference>
<evidence type="ECO:0000313" key="3">
    <source>
        <dbReference type="Proteomes" id="UP001371218"/>
    </source>
</evidence>
<dbReference type="InterPro" id="IPR050099">
    <property type="entry name" value="SIS_GmhA/DiaA_subfam"/>
</dbReference>
<dbReference type="InterPro" id="IPR046348">
    <property type="entry name" value="SIS_dom_sf"/>
</dbReference>
<dbReference type="PROSITE" id="PS51464">
    <property type="entry name" value="SIS"/>
    <property type="match status" value="1"/>
</dbReference>
<keyword evidence="3" id="KW-1185">Reference proteome</keyword>
<organism evidence="2 3">
    <name type="scientific">Ideonella lacteola</name>
    <dbReference type="NCBI Taxonomy" id="2984193"/>
    <lineage>
        <taxon>Bacteria</taxon>
        <taxon>Pseudomonadati</taxon>
        <taxon>Pseudomonadota</taxon>
        <taxon>Betaproteobacteria</taxon>
        <taxon>Burkholderiales</taxon>
        <taxon>Sphaerotilaceae</taxon>
        <taxon>Ideonella</taxon>
    </lineage>
</organism>
<dbReference type="PANTHER" id="PTHR30390:SF6">
    <property type="entry name" value="DNAA INITIATOR-ASSOCIATING PROTEIN DIAA"/>
    <property type="match status" value="1"/>
</dbReference>
<dbReference type="Proteomes" id="UP001371218">
    <property type="component" value="Unassembled WGS sequence"/>
</dbReference>
<dbReference type="Pfam" id="PF13580">
    <property type="entry name" value="SIS_2"/>
    <property type="match status" value="1"/>
</dbReference>
<evidence type="ECO:0000313" key="2">
    <source>
        <dbReference type="EMBL" id="MEK8031061.1"/>
    </source>
</evidence>
<name>A0ABU9BM77_9BURK</name>
<protein>
    <submittedName>
        <fullName evidence="2">SIS domain-containing protein</fullName>
    </submittedName>
</protein>
<accession>A0ABU9BM77</accession>
<comment type="caution">
    <text evidence="2">The sequence shown here is derived from an EMBL/GenBank/DDBJ whole genome shotgun (WGS) entry which is preliminary data.</text>
</comment>
<dbReference type="InterPro" id="IPR035461">
    <property type="entry name" value="GmhA/DiaA"/>
</dbReference>
<sequence length="202" mass="20972">MLEARIQQQFFECADLMYQVADGLARPIADAAQAAVGCITAGGKLLACGQGGGQWLAQWICSALMLRFERERPPLAALALGPSLVQPLQASADLAGDGMLGLALQVRALGQPGDLLLACCSGGDEAALLAAVREAHAKEMSVVLLSGPPGEAAALPSLLGETDVWIAVPHERLARVHELQLLVIHALCDAIDLQLLGDAEPG</sequence>
<dbReference type="EMBL" id="JBBUTG010000004">
    <property type="protein sequence ID" value="MEK8031061.1"/>
    <property type="molecule type" value="Genomic_DNA"/>
</dbReference>
<dbReference type="RefSeq" id="WP_341425425.1">
    <property type="nucleotide sequence ID" value="NZ_JBBUTG010000004.1"/>
</dbReference>
<dbReference type="Gene3D" id="3.40.50.10490">
    <property type="entry name" value="Glucose-6-phosphate isomerase like protein, domain 1"/>
    <property type="match status" value="1"/>
</dbReference>
<proteinExistence type="predicted"/>
<evidence type="ECO:0000259" key="1">
    <source>
        <dbReference type="PROSITE" id="PS51464"/>
    </source>
</evidence>
<dbReference type="InterPro" id="IPR001347">
    <property type="entry name" value="SIS_dom"/>
</dbReference>
<dbReference type="PANTHER" id="PTHR30390">
    <property type="entry name" value="SEDOHEPTULOSE 7-PHOSPHATE ISOMERASE / DNAA INITIATOR-ASSOCIATING FACTOR FOR REPLICATION INITIATION"/>
    <property type="match status" value="1"/>
</dbReference>
<gene>
    <name evidence="2" type="ORF">AACH06_09560</name>
</gene>